<protein>
    <submittedName>
        <fullName evidence="1">Uncharacterized protein</fullName>
    </submittedName>
</protein>
<proteinExistence type="predicted"/>
<sequence length="130" mass="15125">MMHVTVNLSAPIHHERSGMSKALHNLYYGRDTLLSMITHNGYPHHGGEHALTISGGRVDVVAWLELFGEQYPDCAPEVAILKHRIRTHFVQNPTDPRFRLELRKIERQLPHNGELVMKPWFWTPAWEEEQ</sequence>
<accession>A0AAU8KZL3</accession>
<evidence type="ECO:0000313" key="1">
    <source>
        <dbReference type="EMBL" id="XCN28305.1"/>
    </source>
</evidence>
<reference evidence="1" key="1">
    <citation type="submission" date="2024-06" db="EMBL/GenBank/DDBJ databases">
        <authorList>
            <person name="Gannavaram S."/>
            <person name="Nemani S."/>
            <person name="Datta M."/>
            <person name="Picchiottino A."/>
            <person name="Mereddy A."/>
            <person name="Gannavaram N."/>
            <person name="Honeycutt C."/>
            <person name="Tran D."/>
            <person name="Choi K."/>
            <person name="Srinivasan K."/>
            <person name="Johnson A."/>
        </authorList>
    </citation>
    <scope>NUCLEOTIDE SEQUENCE</scope>
</reference>
<name>A0AAU8KZL3_9CAUD</name>
<dbReference type="EMBL" id="PP885733">
    <property type="protein sequence ID" value="XCN28305.1"/>
    <property type="molecule type" value="Genomic_DNA"/>
</dbReference>
<organism evidence="1">
    <name type="scientific">Pantoea phage Survivor</name>
    <dbReference type="NCBI Taxonomy" id="3232176"/>
    <lineage>
        <taxon>Viruses</taxon>
        <taxon>Duplodnaviria</taxon>
        <taxon>Heunggongvirae</taxon>
        <taxon>Uroviricota</taxon>
        <taxon>Caudoviricetes</taxon>
    </lineage>
</organism>